<dbReference type="InterPro" id="IPR045851">
    <property type="entry name" value="AMP-bd_C_sf"/>
</dbReference>
<dbReference type="GO" id="GO:0008610">
    <property type="term" value="P:lipid biosynthetic process"/>
    <property type="evidence" value="ECO:0007669"/>
    <property type="project" value="UniProtKB-ARBA"/>
</dbReference>
<dbReference type="InterPro" id="IPR010071">
    <property type="entry name" value="AA_adenyl_dom"/>
</dbReference>
<dbReference type="Pfam" id="PF13193">
    <property type="entry name" value="AMP-binding_C"/>
    <property type="match status" value="1"/>
</dbReference>
<dbReference type="Pfam" id="PF00668">
    <property type="entry name" value="Condensation"/>
    <property type="match status" value="1"/>
</dbReference>
<feature type="region of interest" description="Disordered" evidence="5">
    <location>
        <begin position="210"/>
        <end position="231"/>
    </location>
</feature>
<dbReference type="SUPFAM" id="SSF47336">
    <property type="entry name" value="ACP-like"/>
    <property type="match status" value="1"/>
</dbReference>
<dbReference type="InterPro" id="IPR042099">
    <property type="entry name" value="ANL_N_sf"/>
</dbReference>
<dbReference type="Proteomes" id="UP000199213">
    <property type="component" value="Unassembled WGS sequence"/>
</dbReference>
<protein>
    <submittedName>
        <fullName evidence="7">Amino acid adenylation domain-containing protein</fullName>
    </submittedName>
</protein>
<feature type="domain" description="Carrier" evidence="6">
    <location>
        <begin position="978"/>
        <end position="1053"/>
    </location>
</feature>
<dbReference type="Gene3D" id="3.30.300.30">
    <property type="match status" value="1"/>
</dbReference>
<dbReference type="InterPro" id="IPR000873">
    <property type="entry name" value="AMP-dep_synth/lig_dom"/>
</dbReference>
<dbReference type="Gene3D" id="3.40.50.1820">
    <property type="entry name" value="alpha/beta hydrolase"/>
    <property type="match status" value="1"/>
</dbReference>
<name>A0A1G9EGI8_ACTMZ</name>
<sequence>MKPGQLEDVYELAPIQEGMLFHSLLDPNSGVYVEQLYFTLRGRLDVSAFRRAWQSLVDRHPIFRTGFHWAEVGKSLQAVHPDVTLHIPERDWRDCDPRQQDERHLRLVRQQRREGFDLQSPPLMRIELVRLDEELYRFFWSFPHIVMDGWSFGLALQEFATLYAAYAQGSQITLPQARPYRDYVGWWKQQDYTPAEKYWRDALAGFEPPAALEIGPPPEPGSDDESTHGYVPDSSLGGVVRDLQSVAQQHRLTVNTIVQGAWLLLLSRYYGRDDVISGATSTHRPSDLAGAQTIVGPMLTTIPVRARVEPDEHLVTWFDKLQSAMAEAREHDGVPLHLFNQWAGVPSGTPLFETDLAFENAPAPEMALHGTEMLDFGYDGRPHYPLTMVVFPQEDLPPRLIYDRRRFDHEAAARILRHFGTLLRNIAENPDIAVRDVEMMPGDERELLLHEWNRTVTQQAEPCLHELFTARSRDAPEAVAVVDGDDTLTYGELEQRANQLARHLVDRGAAPGHRVALCVERSAHTLVGILGVLKTGACYVPLEPNQPEERMSRILRDADPTILINHRQTADRTPEFHGLVVSLDSDAGTIATQETSAPAPEITSDELAYIIYTSGSTGNPKGVSVTHANVVRLVSAAGQRFDFRDDDVWTLFHSYAFDVSVFEMWGALLNGARLVVVPRDTSRSPEALHELVRDRAVTVFSQTPSAFRSFVDIDSERDTTETSSLRYVIFAGEYLDVRSLRPWTDRHGDQRPHLINMYGITETTVHTTFHRVTAEELESTVRSNIGRPLPDLRTYLLDHHQRPVPIGVAGELHVAGPGVARGYHNLPEQTRQRFLPNPFEPGERMYRSGDMARYLDNGDMEVLGRADFQIKIRGFRVEPAEIESVLREHEHVRDAIVLDRSRTAGDARLAAYVVADPAHHEGMQRQLREYLHSRVPDYMVPPHVIPVNELPLTLNGKVDRAALPAPGTSRDALDEYVAPRDETEREIARIWSELLELQQVGAHDDFFELGGHSLLGTRVVSRLRLTFGKELTVRDLFDHRTVAELALVVNYEGSEQRSGSAPGPIAARPRVAHRTGAQEASK</sequence>
<comment type="similarity">
    <text evidence="2">Belongs to the ATP-dependent AMP-binding enzyme family.</text>
</comment>
<dbReference type="InterPro" id="IPR036736">
    <property type="entry name" value="ACP-like_sf"/>
</dbReference>
<dbReference type="InterPro" id="IPR020845">
    <property type="entry name" value="AMP-binding_CS"/>
</dbReference>
<evidence type="ECO:0000313" key="8">
    <source>
        <dbReference type="Proteomes" id="UP000199213"/>
    </source>
</evidence>
<proteinExistence type="inferred from homology"/>
<reference evidence="8" key="1">
    <citation type="submission" date="2016-10" db="EMBL/GenBank/DDBJ databases">
        <authorList>
            <person name="Varghese N."/>
            <person name="Submissions S."/>
        </authorList>
    </citation>
    <scope>NUCLEOTIDE SEQUENCE [LARGE SCALE GENOMIC DNA]</scope>
    <source>
        <strain evidence="8">DSM 45460</strain>
    </source>
</reference>
<evidence type="ECO:0000256" key="1">
    <source>
        <dbReference type="ARBA" id="ARBA00001957"/>
    </source>
</evidence>
<dbReference type="GO" id="GO:0003824">
    <property type="term" value="F:catalytic activity"/>
    <property type="evidence" value="ECO:0007669"/>
    <property type="project" value="InterPro"/>
</dbReference>
<dbReference type="InterPro" id="IPR025110">
    <property type="entry name" value="AMP-bd_C"/>
</dbReference>
<dbReference type="InterPro" id="IPR020806">
    <property type="entry name" value="PKS_PP-bd"/>
</dbReference>
<dbReference type="Pfam" id="PF00501">
    <property type="entry name" value="AMP-binding"/>
    <property type="match status" value="1"/>
</dbReference>
<dbReference type="FunFam" id="3.40.50.980:FF:000002">
    <property type="entry name" value="Enterobactin synthetase component F"/>
    <property type="match status" value="1"/>
</dbReference>
<dbReference type="Gene3D" id="3.30.559.30">
    <property type="entry name" value="Nonribosomal peptide synthetase, condensation domain"/>
    <property type="match status" value="1"/>
</dbReference>
<evidence type="ECO:0000256" key="3">
    <source>
        <dbReference type="ARBA" id="ARBA00022450"/>
    </source>
</evidence>
<dbReference type="GO" id="GO:0043041">
    <property type="term" value="P:amino acid activation for nonribosomal peptide biosynthetic process"/>
    <property type="evidence" value="ECO:0007669"/>
    <property type="project" value="TreeGrafter"/>
</dbReference>
<dbReference type="PROSITE" id="PS50075">
    <property type="entry name" value="CARRIER"/>
    <property type="match status" value="1"/>
</dbReference>
<dbReference type="PROSITE" id="PS00455">
    <property type="entry name" value="AMP_BINDING"/>
    <property type="match status" value="1"/>
</dbReference>
<comment type="cofactor">
    <cofactor evidence="1">
        <name>pantetheine 4'-phosphate</name>
        <dbReference type="ChEBI" id="CHEBI:47942"/>
    </cofactor>
</comment>
<keyword evidence="3" id="KW-0596">Phosphopantetheine</keyword>
<gene>
    <name evidence="7" type="ORF">SAMN04487820_11236</name>
</gene>
<dbReference type="PANTHER" id="PTHR45527:SF14">
    <property type="entry name" value="PLIPASTATIN SYNTHASE SUBUNIT B"/>
    <property type="match status" value="1"/>
</dbReference>
<dbReference type="GO" id="GO:0005829">
    <property type="term" value="C:cytosol"/>
    <property type="evidence" value="ECO:0007669"/>
    <property type="project" value="TreeGrafter"/>
</dbReference>
<dbReference type="NCBIfam" id="TIGR01733">
    <property type="entry name" value="AA-adenyl-dom"/>
    <property type="match status" value="1"/>
</dbReference>
<dbReference type="SUPFAM" id="SSF52777">
    <property type="entry name" value="CoA-dependent acyltransferases"/>
    <property type="match status" value="2"/>
</dbReference>
<dbReference type="RefSeq" id="WP_092631159.1">
    <property type="nucleotide sequence ID" value="NZ_FNFM01000012.1"/>
</dbReference>
<dbReference type="InterPro" id="IPR029058">
    <property type="entry name" value="AB_hydrolase_fold"/>
</dbReference>
<dbReference type="SMART" id="SM00823">
    <property type="entry name" value="PKS_PP"/>
    <property type="match status" value="1"/>
</dbReference>
<evidence type="ECO:0000256" key="4">
    <source>
        <dbReference type="ARBA" id="ARBA00022553"/>
    </source>
</evidence>
<dbReference type="Pfam" id="PF00550">
    <property type="entry name" value="PP-binding"/>
    <property type="match status" value="1"/>
</dbReference>
<dbReference type="FunFam" id="2.30.38.10:FF:000001">
    <property type="entry name" value="Non-ribosomal peptide synthetase PvdI"/>
    <property type="match status" value="1"/>
</dbReference>
<accession>A0A1G9EGI8</accession>
<dbReference type="FunFam" id="3.40.50.12780:FF:000012">
    <property type="entry name" value="Non-ribosomal peptide synthetase"/>
    <property type="match status" value="1"/>
</dbReference>
<dbReference type="EMBL" id="FNFM01000012">
    <property type="protein sequence ID" value="SDK75236.1"/>
    <property type="molecule type" value="Genomic_DNA"/>
</dbReference>
<dbReference type="FunFam" id="3.30.300.30:FF:000010">
    <property type="entry name" value="Enterobactin synthetase component F"/>
    <property type="match status" value="1"/>
</dbReference>
<dbReference type="FunFam" id="1.10.1200.10:FF:000005">
    <property type="entry name" value="Nonribosomal peptide synthetase 1"/>
    <property type="match status" value="1"/>
</dbReference>
<dbReference type="GO" id="GO:0031177">
    <property type="term" value="F:phosphopantetheine binding"/>
    <property type="evidence" value="ECO:0007669"/>
    <property type="project" value="InterPro"/>
</dbReference>
<dbReference type="FunFam" id="3.40.50.980:FF:000001">
    <property type="entry name" value="Non-ribosomal peptide synthetase"/>
    <property type="match status" value="1"/>
</dbReference>
<dbReference type="InterPro" id="IPR006162">
    <property type="entry name" value="Ppantetheine_attach_site"/>
</dbReference>
<dbReference type="GO" id="GO:0044550">
    <property type="term" value="P:secondary metabolite biosynthetic process"/>
    <property type="evidence" value="ECO:0007669"/>
    <property type="project" value="UniProtKB-ARBA"/>
</dbReference>
<dbReference type="PANTHER" id="PTHR45527">
    <property type="entry name" value="NONRIBOSOMAL PEPTIDE SYNTHETASE"/>
    <property type="match status" value="1"/>
</dbReference>
<dbReference type="CDD" id="cd19543">
    <property type="entry name" value="DCL_NRPS"/>
    <property type="match status" value="1"/>
</dbReference>
<dbReference type="SUPFAM" id="SSF56801">
    <property type="entry name" value="Acetyl-CoA synthetase-like"/>
    <property type="match status" value="1"/>
</dbReference>
<dbReference type="InterPro" id="IPR001242">
    <property type="entry name" value="Condensation_dom"/>
</dbReference>
<keyword evidence="8" id="KW-1185">Reference proteome</keyword>
<feature type="region of interest" description="Disordered" evidence="5">
    <location>
        <begin position="1053"/>
        <end position="1082"/>
    </location>
</feature>
<dbReference type="CDD" id="cd17643">
    <property type="entry name" value="A_NRPS_Cytc1-like"/>
    <property type="match status" value="1"/>
</dbReference>
<evidence type="ECO:0000313" key="7">
    <source>
        <dbReference type="EMBL" id="SDK75236.1"/>
    </source>
</evidence>
<organism evidence="7 8">
    <name type="scientific">Actinopolyspora mzabensis</name>
    <dbReference type="NCBI Taxonomy" id="995066"/>
    <lineage>
        <taxon>Bacteria</taxon>
        <taxon>Bacillati</taxon>
        <taxon>Actinomycetota</taxon>
        <taxon>Actinomycetes</taxon>
        <taxon>Actinopolysporales</taxon>
        <taxon>Actinopolysporaceae</taxon>
        <taxon>Actinopolyspora</taxon>
    </lineage>
</organism>
<dbReference type="InterPro" id="IPR009081">
    <property type="entry name" value="PP-bd_ACP"/>
</dbReference>
<dbReference type="InterPro" id="IPR023213">
    <property type="entry name" value="CAT-like_dom_sf"/>
</dbReference>
<dbReference type="Gene3D" id="3.40.50.12780">
    <property type="entry name" value="N-terminal domain of ligase-like"/>
    <property type="match status" value="1"/>
</dbReference>
<evidence type="ECO:0000259" key="6">
    <source>
        <dbReference type="PROSITE" id="PS50075"/>
    </source>
</evidence>
<dbReference type="PROSITE" id="PS00012">
    <property type="entry name" value="PHOSPHOPANTETHEINE"/>
    <property type="match status" value="1"/>
</dbReference>
<keyword evidence="4" id="KW-0597">Phosphoprotein</keyword>
<dbReference type="Gene3D" id="3.30.559.10">
    <property type="entry name" value="Chloramphenicol acetyltransferase-like domain"/>
    <property type="match status" value="1"/>
</dbReference>
<dbReference type="AlphaFoldDB" id="A0A1G9EGI8"/>
<evidence type="ECO:0000256" key="2">
    <source>
        <dbReference type="ARBA" id="ARBA00006432"/>
    </source>
</evidence>
<dbReference type="OrthoDB" id="2472181at2"/>
<evidence type="ECO:0000256" key="5">
    <source>
        <dbReference type="SAM" id="MobiDB-lite"/>
    </source>
</evidence>